<reference evidence="1" key="2">
    <citation type="submission" date="2023-01" db="EMBL/GenBank/DDBJ databases">
        <authorList>
            <person name="Sun Q."/>
            <person name="Evtushenko L."/>
        </authorList>
    </citation>
    <scope>NUCLEOTIDE SEQUENCE</scope>
    <source>
        <strain evidence="1">VKM B-2484</strain>
    </source>
</reference>
<evidence type="ECO:0000313" key="1">
    <source>
        <dbReference type="EMBL" id="GLK71283.1"/>
    </source>
</evidence>
<name>A0A9W6J7Q3_9HYPH</name>
<proteinExistence type="predicted"/>
<dbReference type="RefSeq" id="WP_213372376.1">
    <property type="nucleotide sequence ID" value="NZ_BSFJ01000005.1"/>
</dbReference>
<reference evidence="1" key="1">
    <citation type="journal article" date="2014" name="Int. J. Syst. Evol. Microbiol.">
        <title>Complete genome sequence of Corynebacterium casei LMG S-19264T (=DSM 44701T), isolated from a smear-ripened cheese.</title>
        <authorList>
            <consortium name="US DOE Joint Genome Institute (JGI-PGF)"/>
            <person name="Walter F."/>
            <person name="Albersmeier A."/>
            <person name="Kalinowski J."/>
            <person name="Ruckert C."/>
        </authorList>
    </citation>
    <scope>NUCLEOTIDE SEQUENCE</scope>
    <source>
        <strain evidence="1">VKM B-2484</strain>
    </source>
</reference>
<protein>
    <recommendedName>
        <fullName evidence="3">GpW protein</fullName>
    </recommendedName>
</protein>
<evidence type="ECO:0008006" key="3">
    <source>
        <dbReference type="Google" id="ProtNLM"/>
    </source>
</evidence>
<dbReference type="Proteomes" id="UP001143370">
    <property type="component" value="Unassembled WGS sequence"/>
</dbReference>
<sequence>MSEIVATLQAQLDGLREARASGLRRVRFDTEEIEYRNDADLAAAIADLERRIANCGGRRLHTVKLYSSKGF</sequence>
<dbReference type="AlphaFoldDB" id="A0A9W6J7Q3"/>
<evidence type="ECO:0000313" key="2">
    <source>
        <dbReference type="Proteomes" id="UP001143370"/>
    </source>
</evidence>
<organism evidence="1 2">
    <name type="scientific">Ancylobacter dichloromethanicus</name>
    <dbReference type="NCBI Taxonomy" id="518825"/>
    <lineage>
        <taxon>Bacteria</taxon>
        <taxon>Pseudomonadati</taxon>
        <taxon>Pseudomonadota</taxon>
        <taxon>Alphaproteobacteria</taxon>
        <taxon>Hyphomicrobiales</taxon>
        <taxon>Xanthobacteraceae</taxon>
        <taxon>Ancylobacter</taxon>
    </lineage>
</organism>
<accession>A0A9W6J7Q3</accession>
<keyword evidence="2" id="KW-1185">Reference proteome</keyword>
<dbReference type="NCBIfam" id="NF047331">
    <property type="entry name" value="phage_HTJ"/>
    <property type="match status" value="1"/>
</dbReference>
<comment type="caution">
    <text evidence="1">The sequence shown here is derived from an EMBL/GenBank/DDBJ whole genome shotgun (WGS) entry which is preliminary data.</text>
</comment>
<dbReference type="EMBL" id="BSFJ01000005">
    <property type="protein sequence ID" value="GLK71283.1"/>
    <property type="molecule type" value="Genomic_DNA"/>
</dbReference>
<gene>
    <name evidence="1" type="ORF">GCM10017643_13980</name>
</gene>